<evidence type="ECO:0000313" key="4">
    <source>
        <dbReference type="EMBL" id="MBW7462090.1"/>
    </source>
</evidence>
<gene>
    <name evidence="4" type="ORF">K0U00_49385</name>
</gene>
<evidence type="ECO:0000256" key="2">
    <source>
        <dbReference type="ARBA" id="ARBA00023295"/>
    </source>
</evidence>
<reference evidence="4 5" key="1">
    <citation type="submission" date="2021-07" db="EMBL/GenBank/DDBJ databases">
        <title>Paenibacillus radiodurans sp. nov., isolated from the southeastern edge of Tengger Desert.</title>
        <authorList>
            <person name="Zhang G."/>
        </authorList>
    </citation>
    <scope>NUCLEOTIDE SEQUENCE [LARGE SCALE GENOMIC DNA]</scope>
    <source>
        <strain evidence="4 5">CCM 7311</strain>
    </source>
</reference>
<dbReference type="PANTHER" id="PTHR12304:SF4">
    <property type="entry name" value="URIDINE NUCLEOSIDASE"/>
    <property type="match status" value="1"/>
</dbReference>
<dbReference type="PANTHER" id="PTHR12304">
    <property type="entry name" value="INOSINE-URIDINE PREFERRING NUCLEOSIDE HYDROLASE"/>
    <property type="match status" value="1"/>
</dbReference>
<accession>A0ABS7CMF2</accession>
<keyword evidence="2" id="KW-0326">Glycosidase</keyword>
<keyword evidence="5" id="KW-1185">Reference proteome</keyword>
<dbReference type="SUPFAM" id="SSF53590">
    <property type="entry name" value="Nucleoside hydrolase"/>
    <property type="match status" value="1"/>
</dbReference>
<sequence length="126" mass="13872">TNVAVALLREPGLREKLLRIVMMGGAYYFHFVEWNVYCDPEAADIVFRSGTPITAVGLDVTKRCLMSHSQLDRLSPGDTPVTRLLLGLIDRWQADTGRKCPILHDALAVYGAINGGLLGFEREAVS</sequence>
<feature type="non-terminal residue" evidence="4">
    <location>
        <position position="126"/>
    </location>
</feature>
<feature type="domain" description="Inosine/uridine-preferring nucleoside hydrolase" evidence="3">
    <location>
        <begin position="1"/>
        <end position="121"/>
    </location>
</feature>
<dbReference type="InterPro" id="IPR023186">
    <property type="entry name" value="IUNH"/>
</dbReference>
<dbReference type="InterPro" id="IPR001910">
    <property type="entry name" value="Inosine/uridine_hydrolase_dom"/>
</dbReference>
<evidence type="ECO:0000259" key="3">
    <source>
        <dbReference type="Pfam" id="PF01156"/>
    </source>
</evidence>
<organism evidence="4 5">
    <name type="scientific">Paenibacillus sepulcri</name>
    <dbReference type="NCBI Taxonomy" id="359917"/>
    <lineage>
        <taxon>Bacteria</taxon>
        <taxon>Bacillati</taxon>
        <taxon>Bacillota</taxon>
        <taxon>Bacilli</taxon>
        <taxon>Bacillales</taxon>
        <taxon>Paenibacillaceae</taxon>
        <taxon>Paenibacillus</taxon>
    </lineage>
</organism>
<dbReference type="InterPro" id="IPR036452">
    <property type="entry name" value="Ribo_hydro-like"/>
</dbReference>
<dbReference type="Proteomes" id="UP001519887">
    <property type="component" value="Unassembled WGS sequence"/>
</dbReference>
<dbReference type="GO" id="GO:0016787">
    <property type="term" value="F:hydrolase activity"/>
    <property type="evidence" value="ECO:0007669"/>
    <property type="project" value="UniProtKB-KW"/>
</dbReference>
<name>A0ABS7CMF2_9BACL</name>
<evidence type="ECO:0000313" key="5">
    <source>
        <dbReference type="Proteomes" id="UP001519887"/>
    </source>
</evidence>
<dbReference type="EMBL" id="JAHZIK010003571">
    <property type="protein sequence ID" value="MBW7462090.1"/>
    <property type="molecule type" value="Genomic_DNA"/>
</dbReference>
<evidence type="ECO:0000256" key="1">
    <source>
        <dbReference type="ARBA" id="ARBA00022801"/>
    </source>
</evidence>
<protein>
    <submittedName>
        <fullName evidence="4">Nucleoside hydrolase</fullName>
    </submittedName>
</protein>
<proteinExistence type="predicted"/>
<feature type="non-terminal residue" evidence="4">
    <location>
        <position position="1"/>
    </location>
</feature>
<dbReference type="Gene3D" id="3.90.245.10">
    <property type="entry name" value="Ribonucleoside hydrolase-like"/>
    <property type="match status" value="1"/>
</dbReference>
<dbReference type="Pfam" id="PF01156">
    <property type="entry name" value="IU_nuc_hydro"/>
    <property type="match status" value="1"/>
</dbReference>
<comment type="caution">
    <text evidence="4">The sequence shown here is derived from an EMBL/GenBank/DDBJ whole genome shotgun (WGS) entry which is preliminary data.</text>
</comment>
<keyword evidence="1 4" id="KW-0378">Hydrolase</keyword>